<dbReference type="OrthoDB" id="3004525at2759"/>
<accession>A0A0D0DD41</accession>
<sequence>MAIIFETEAQEKQGSLCEEACNEAEGVIRCKSCIRFHGWCKPFVARVHKYLPFHQLEIWAGSCYEDISLGELGFVWFLGQGWEPCPG</sequence>
<feature type="non-terminal residue" evidence="1">
    <location>
        <position position="87"/>
    </location>
</feature>
<keyword evidence="2" id="KW-1185">Reference proteome</keyword>
<evidence type="ECO:0000313" key="1">
    <source>
        <dbReference type="EMBL" id="KIK75285.1"/>
    </source>
</evidence>
<evidence type="ECO:0000313" key="2">
    <source>
        <dbReference type="Proteomes" id="UP000054538"/>
    </source>
</evidence>
<dbReference type="InParanoid" id="A0A0D0DD41"/>
<dbReference type="AlphaFoldDB" id="A0A0D0DD41"/>
<dbReference type="EMBL" id="KN828218">
    <property type="protein sequence ID" value="KIK75285.1"/>
    <property type="molecule type" value="Genomic_DNA"/>
</dbReference>
<protein>
    <submittedName>
        <fullName evidence="1">Uncharacterized protein</fullName>
    </submittedName>
</protein>
<proteinExistence type="predicted"/>
<dbReference type="Proteomes" id="UP000054538">
    <property type="component" value="Unassembled WGS sequence"/>
</dbReference>
<reference evidence="2" key="2">
    <citation type="submission" date="2015-01" db="EMBL/GenBank/DDBJ databases">
        <title>Evolutionary Origins and Diversification of the Mycorrhizal Mutualists.</title>
        <authorList>
            <consortium name="DOE Joint Genome Institute"/>
            <consortium name="Mycorrhizal Genomics Consortium"/>
            <person name="Kohler A."/>
            <person name="Kuo A."/>
            <person name="Nagy L.G."/>
            <person name="Floudas D."/>
            <person name="Copeland A."/>
            <person name="Barry K.W."/>
            <person name="Cichocki N."/>
            <person name="Veneault-Fourrey C."/>
            <person name="LaButti K."/>
            <person name="Lindquist E.A."/>
            <person name="Lipzen A."/>
            <person name="Lundell T."/>
            <person name="Morin E."/>
            <person name="Murat C."/>
            <person name="Riley R."/>
            <person name="Ohm R."/>
            <person name="Sun H."/>
            <person name="Tunlid A."/>
            <person name="Henrissat B."/>
            <person name="Grigoriev I.V."/>
            <person name="Hibbett D.S."/>
            <person name="Martin F."/>
        </authorList>
    </citation>
    <scope>NUCLEOTIDE SEQUENCE [LARGE SCALE GENOMIC DNA]</scope>
    <source>
        <strain evidence="2">Ve08.2h10</strain>
    </source>
</reference>
<reference evidence="1 2" key="1">
    <citation type="submission" date="2014-04" db="EMBL/GenBank/DDBJ databases">
        <authorList>
            <consortium name="DOE Joint Genome Institute"/>
            <person name="Kuo A."/>
            <person name="Kohler A."/>
            <person name="Jargeat P."/>
            <person name="Nagy L.G."/>
            <person name="Floudas D."/>
            <person name="Copeland A."/>
            <person name="Barry K.W."/>
            <person name="Cichocki N."/>
            <person name="Veneault-Fourrey C."/>
            <person name="LaButti K."/>
            <person name="Lindquist E.A."/>
            <person name="Lipzen A."/>
            <person name="Lundell T."/>
            <person name="Morin E."/>
            <person name="Murat C."/>
            <person name="Sun H."/>
            <person name="Tunlid A."/>
            <person name="Henrissat B."/>
            <person name="Grigoriev I.V."/>
            <person name="Hibbett D.S."/>
            <person name="Martin F."/>
            <person name="Nordberg H.P."/>
            <person name="Cantor M.N."/>
            <person name="Hua S.X."/>
        </authorList>
    </citation>
    <scope>NUCLEOTIDE SEQUENCE [LARGE SCALE GENOMIC DNA]</scope>
    <source>
        <strain evidence="1 2">Ve08.2h10</strain>
    </source>
</reference>
<gene>
    <name evidence="1" type="ORF">PAXRUDRAFT_173266</name>
</gene>
<organism evidence="1 2">
    <name type="scientific">Paxillus rubicundulus Ve08.2h10</name>
    <dbReference type="NCBI Taxonomy" id="930991"/>
    <lineage>
        <taxon>Eukaryota</taxon>
        <taxon>Fungi</taxon>
        <taxon>Dikarya</taxon>
        <taxon>Basidiomycota</taxon>
        <taxon>Agaricomycotina</taxon>
        <taxon>Agaricomycetes</taxon>
        <taxon>Agaricomycetidae</taxon>
        <taxon>Boletales</taxon>
        <taxon>Paxilineae</taxon>
        <taxon>Paxillaceae</taxon>
        <taxon>Paxillus</taxon>
    </lineage>
</organism>
<dbReference type="HOGENOM" id="CLU_161759_0_0_1"/>
<name>A0A0D0DD41_9AGAM</name>